<dbReference type="Proteomes" id="UP001596455">
    <property type="component" value="Unassembled WGS sequence"/>
</dbReference>
<feature type="domain" description="Aminomethyltransferase C-terminal" evidence="10">
    <location>
        <begin position="296"/>
        <end position="376"/>
    </location>
</feature>
<dbReference type="HAMAP" id="MF_00259">
    <property type="entry name" value="GcvT"/>
    <property type="match status" value="1"/>
</dbReference>
<dbReference type="Gene3D" id="3.30.70.1400">
    <property type="entry name" value="Aminomethyltransferase beta-barrel domains"/>
    <property type="match status" value="1"/>
</dbReference>
<evidence type="ECO:0000256" key="5">
    <source>
        <dbReference type="ARBA" id="ARBA00031395"/>
    </source>
</evidence>
<proteinExistence type="inferred from homology"/>
<reference evidence="12" key="1">
    <citation type="journal article" date="2019" name="Int. J. Syst. Evol. Microbiol.">
        <title>The Global Catalogue of Microorganisms (GCM) 10K type strain sequencing project: providing services to taxonomists for standard genome sequencing and annotation.</title>
        <authorList>
            <consortium name="The Broad Institute Genomics Platform"/>
            <consortium name="The Broad Institute Genome Sequencing Center for Infectious Disease"/>
            <person name="Wu L."/>
            <person name="Ma J."/>
        </authorList>
    </citation>
    <scope>NUCLEOTIDE SEQUENCE [LARGE SCALE GENOMIC DNA]</scope>
    <source>
        <strain evidence="12">JCM 1490</strain>
    </source>
</reference>
<evidence type="ECO:0000256" key="6">
    <source>
        <dbReference type="ARBA" id="ARBA00047665"/>
    </source>
</evidence>
<evidence type="ECO:0000256" key="2">
    <source>
        <dbReference type="ARBA" id="ARBA00012616"/>
    </source>
</evidence>
<evidence type="ECO:0000259" key="9">
    <source>
        <dbReference type="Pfam" id="PF01571"/>
    </source>
</evidence>
<organism evidence="11 12">
    <name type="scientific">Georgenia alba</name>
    <dbReference type="NCBI Taxonomy" id="2233858"/>
    <lineage>
        <taxon>Bacteria</taxon>
        <taxon>Bacillati</taxon>
        <taxon>Actinomycetota</taxon>
        <taxon>Actinomycetes</taxon>
        <taxon>Micrococcales</taxon>
        <taxon>Bogoriellaceae</taxon>
        <taxon>Georgenia</taxon>
    </lineage>
</organism>
<dbReference type="Gene3D" id="3.30.1360.120">
    <property type="entry name" value="Probable tRNA modification gtpase trme, domain 1"/>
    <property type="match status" value="1"/>
</dbReference>
<feature type="compositionally biased region" description="Basic and acidic residues" evidence="8">
    <location>
        <begin position="1"/>
        <end position="19"/>
    </location>
</feature>
<keyword evidence="4 7" id="KW-0808">Transferase</keyword>
<accession>A0ABW2Q9E1</accession>
<dbReference type="Pfam" id="PF08669">
    <property type="entry name" value="GCV_T_C"/>
    <property type="match status" value="1"/>
</dbReference>
<evidence type="ECO:0000256" key="8">
    <source>
        <dbReference type="SAM" id="MobiDB-lite"/>
    </source>
</evidence>
<dbReference type="EC" id="2.1.2.10" evidence="2 7"/>
<dbReference type="Pfam" id="PF01571">
    <property type="entry name" value="GCV_T"/>
    <property type="match status" value="1"/>
</dbReference>
<dbReference type="InterPro" id="IPR029043">
    <property type="entry name" value="GcvT/YgfZ_C"/>
</dbReference>
<dbReference type="InterPro" id="IPR027266">
    <property type="entry name" value="TrmE/GcvT-like"/>
</dbReference>
<name>A0ABW2Q9E1_9MICO</name>
<protein>
    <recommendedName>
        <fullName evidence="2 7">Aminomethyltransferase</fullName>
        <ecNumber evidence="2 7">2.1.2.10</ecNumber>
    </recommendedName>
    <alternativeName>
        <fullName evidence="5 7">Glycine cleavage system T protein</fullName>
    </alternativeName>
</protein>
<gene>
    <name evidence="7 11" type="primary">gcvT</name>
    <name evidence="11" type="ORF">ACFQQL_13295</name>
</gene>
<dbReference type="InterPro" id="IPR006222">
    <property type="entry name" value="GCVT_N"/>
</dbReference>
<keyword evidence="12" id="KW-1185">Reference proteome</keyword>
<dbReference type="EMBL" id="JBHTCQ010000002">
    <property type="protein sequence ID" value="MFC7406091.1"/>
    <property type="molecule type" value="Genomic_DNA"/>
</dbReference>
<dbReference type="SUPFAM" id="SSF101790">
    <property type="entry name" value="Aminomethyltransferase beta-barrel domain"/>
    <property type="match status" value="1"/>
</dbReference>
<dbReference type="SUPFAM" id="SSF103025">
    <property type="entry name" value="Folate-binding domain"/>
    <property type="match status" value="1"/>
</dbReference>
<feature type="domain" description="GCVT N-terminal" evidence="9">
    <location>
        <begin position="23"/>
        <end position="277"/>
    </location>
</feature>
<sequence>MPDETLEQRGDSSHARESLRTPLHAVHRDAGATMTPFAGWEMPLRYTSDLAEHAAVRQRAGLFDLGHMAQIEVSGPGAAGSLDHGLVTRPSAMTVGRARYSLLLDARAGILDDLIVYRLAETEYLVIANAANRTTVLDELTERSDDRTHVSDRTFSRGLIALQGPAAPEVLQPLTDANLDDLGYYRAVHATVADVPVLLARTGYTGETGYEISVPAPSAVALWEALARAGEPDGVLPCGLACRDTLRLEAGMPLYGNELTTATTPDDVGLGRVVHIDHDFVGRDAVLAARRQPGGRRLVGLAGEGRRAARAGSTVHDSDGELGVVTSGVLSPTLGHPIAMALLGSGADERAAVGTTLEVEVRGRRQPMTVTELPFYRRPPSR</sequence>
<comment type="caution">
    <text evidence="11">The sequence shown here is derived from an EMBL/GenBank/DDBJ whole genome shotgun (WGS) entry which is preliminary data.</text>
</comment>
<dbReference type="NCBIfam" id="TIGR00528">
    <property type="entry name" value="gcvT"/>
    <property type="match status" value="1"/>
</dbReference>
<comment type="subunit">
    <text evidence="7">The glycine cleavage system is composed of four proteins: P, T, L and H.</text>
</comment>
<dbReference type="InterPro" id="IPR013977">
    <property type="entry name" value="GcvT_C"/>
</dbReference>
<evidence type="ECO:0000256" key="7">
    <source>
        <dbReference type="HAMAP-Rule" id="MF_00259"/>
    </source>
</evidence>
<dbReference type="Gene3D" id="2.40.30.110">
    <property type="entry name" value="Aminomethyltransferase beta-barrel domains"/>
    <property type="match status" value="1"/>
</dbReference>
<comment type="catalytic activity">
    <reaction evidence="6 7">
        <text>N(6)-[(R)-S(8)-aminomethyldihydrolipoyl]-L-lysyl-[protein] + (6S)-5,6,7,8-tetrahydrofolate = N(6)-[(R)-dihydrolipoyl]-L-lysyl-[protein] + (6R)-5,10-methylene-5,6,7,8-tetrahydrofolate + NH4(+)</text>
        <dbReference type="Rhea" id="RHEA:16945"/>
        <dbReference type="Rhea" id="RHEA-COMP:10475"/>
        <dbReference type="Rhea" id="RHEA-COMP:10492"/>
        <dbReference type="ChEBI" id="CHEBI:15636"/>
        <dbReference type="ChEBI" id="CHEBI:28938"/>
        <dbReference type="ChEBI" id="CHEBI:57453"/>
        <dbReference type="ChEBI" id="CHEBI:83100"/>
        <dbReference type="ChEBI" id="CHEBI:83143"/>
        <dbReference type="EC" id="2.1.2.10"/>
    </reaction>
</comment>
<dbReference type="PIRSF" id="PIRSF006487">
    <property type="entry name" value="GcvT"/>
    <property type="match status" value="1"/>
</dbReference>
<dbReference type="NCBIfam" id="NF001567">
    <property type="entry name" value="PRK00389.1"/>
    <property type="match status" value="1"/>
</dbReference>
<feature type="region of interest" description="Disordered" evidence="8">
    <location>
        <begin position="1"/>
        <end position="25"/>
    </location>
</feature>
<dbReference type="InterPro" id="IPR006223">
    <property type="entry name" value="GcvT"/>
</dbReference>
<evidence type="ECO:0000313" key="12">
    <source>
        <dbReference type="Proteomes" id="UP001596455"/>
    </source>
</evidence>
<dbReference type="Gene3D" id="4.10.1250.10">
    <property type="entry name" value="Aminomethyltransferase fragment"/>
    <property type="match status" value="1"/>
</dbReference>
<dbReference type="PANTHER" id="PTHR43757:SF2">
    <property type="entry name" value="AMINOMETHYLTRANSFERASE, MITOCHONDRIAL"/>
    <property type="match status" value="1"/>
</dbReference>
<dbReference type="InterPro" id="IPR022903">
    <property type="entry name" value="GcvT_bac"/>
</dbReference>
<evidence type="ECO:0000259" key="10">
    <source>
        <dbReference type="Pfam" id="PF08669"/>
    </source>
</evidence>
<dbReference type="RefSeq" id="WP_382395125.1">
    <property type="nucleotide sequence ID" value="NZ_JBHTCQ010000002.1"/>
</dbReference>
<evidence type="ECO:0000256" key="4">
    <source>
        <dbReference type="ARBA" id="ARBA00022679"/>
    </source>
</evidence>
<keyword evidence="3 7" id="KW-0032">Aminotransferase</keyword>
<comment type="similarity">
    <text evidence="1 7">Belongs to the GcvT family.</text>
</comment>
<dbReference type="PANTHER" id="PTHR43757">
    <property type="entry name" value="AMINOMETHYLTRANSFERASE"/>
    <property type="match status" value="1"/>
</dbReference>
<dbReference type="GO" id="GO:0004047">
    <property type="term" value="F:aminomethyltransferase activity"/>
    <property type="evidence" value="ECO:0007669"/>
    <property type="project" value="UniProtKB-EC"/>
</dbReference>
<evidence type="ECO:0000256" key="3">
    <source>
        <dbReference type="ARBA" id="ARBA00022576"/>
    </source>
</evidence>
<dbReference type="InterPro" id="IPR028896">
    <property type="entry name" value="GcvT/YgfZ/DmdA"/>
</dbReference>
<evidence type="ECO:0000313" key="11">
    <source>
        <dbReference type="EMBL" id="MFC7406091.1"/>
    </source>
</evidence>
<evidence type="ECO:0000256" key="1">
    <source>
        <dbReference type="ARBA" id="ARBA00008609"/>
    </source>
</evidence>
<comment type="function">
    <text evidence="7">The glycine cleavage system catalyzes the degradation of glycine.</text>
</comment>